<accession>A0A3M6V4Z9</accession>
<dbReference type="PANTHER" id="PTHR48065">
    <property type="entry name" value="OS10G0469600 PROTEIN"/>
    <property type="match status" value="1"/>
</dbReference>
<comment type="caution">
    <text evidence="3">The sequence shown here is derived from an EMBL/GenBank/DDBJ whole genome shotgun (WGS) entry which is preliminary data.</text>
</comment>
<feature type="transmembrane region" description="Helical" evidence="1">
    <location>
        <begin position="925"/>
        <end position="949"/>
    </location>
</feature>
<feature type="transmembrane region" description="Helical" evidence="1">
    <location>
        <begin position="822"/>
        <end position="839"/>
    </location>
</feature>
<evidence type="ECO:0000313" key="4">
    <source>
        <dbReference type="Proteomes" id="UP000275408"/>
    </source>
</evidence>
<keyword evidence="1" id="KW-0812">Transmembrane</keyword>
<evidence type="ECO:0000256" key="1">
    <source>
        <dbReference type="SAM" id="Phobius"/>
    </source>
</evidence>
<protein>
    <recommendedName>
        <fullName evidence="2">Leucine-rich repeat-containing N-terminal plant-type domain-containing protein</fullName>
    </recommendedName>
</protein>
<keyword evidence="1" id="KW-1133">Transmembrane helix</keyword>
<dbReference type="Pfam" id="PF08263">
    <property type="entry name" value="LRRNT_2"/>
    <property type="match status" value="1"/>
</dbReference>
<feature type="transmembrane region" description="Helical" evidence="1">
    <location>
        <begin position="105"/>
        <end position="127"/>
    </location>
</feature>
<dbReference type="Proteomes" id="UP000275408">
    <property type="component" value="Unassembled WGS sequence"/>
</dbReference>
<evidence type="ECO:0000313" key="3">
    <source>
        <dbReference type="EMBL" id="RMX61026.1"/>
    </source>
</evidence>
<feature type="transmembrane region" description="Helical" evidence="1">
    <location>
        <begin position="1101"/>
        <end position="1120"/>
    </location>
</feature>
<name>A0A3M6V4Z9_POCDA</name>
<gene>
    <name evidence="3" type="ORF">pdam_00007544</name>
</gene>
<keyword evidence="1" id="KW-0472">Membrane</keyword>
<feature type="transmembrane region" description="Helical" evidence="1">
    <location>
        <begin position="44"/>
        <end position="63"/>
    </location>
</feature>
<dbReference type="SUPFAM" id="SSF52058">
    <property type="entry name" value="L domain-like"/>
    <property type="match status" value="2"/>
</dbReference>
<dbReference type="OrthoDB" id="5973977at2759"/>
<dbReference type="EMBL" id="RCHS01000085">
    <property type="protein sequence ID" value="RMX61026.1"/>
    <property type="molecule type" value="Genomic_DNA"/>
</dbReference>
<proteinExistence type="predicted"/>
<sequence>MAWSCIFTLQPRYQWCFEIVMLLRRVLLASALSMISSSSTLQTFVVWVILVCFAVIHLCLHPYDDSNYKFASENFFEPPVLLVLSMSFILLRFSAVENLMTYSAAYVWVVMIVNSCTLLFLVGIIFYRLATCGNEDEDGNFSGHRHVSARNGRSSDDEERKYDVFLVNEGHDCLKRFVRYKWTFPVLTYDFSFTPEQERNVLLDLYTSTNGQQWYESGGWNSSNSHCSWYGITCYNNSYVRTIVLAYNNLDGVLPSNLWKIRNLLSLCTPGNPKLRGRIGDFLFGNMSSLLSIAFNAASISGEIPKDIVQLNKLNIFLGCVMNGEGFSGNLPEDVGNMTELRLLCLGGNKFTGRIPSSISRLRRLWYLDLRNTPGLMWGDLNDLFTIPTLAELYVSGVPLTGQLPNTLPPHLTHLVLPGNNITGHFFQNIPKTHHLDVLNVANNQLTGDIPGELLSYLPSMIDLSQNKFSSVNNGKPWSVKLNRSVKSFVSLAGNRNLTINISSFMELFSRMPDFYTRLSVLNLSFCDIESPLPGILLYFREMSTCDLRGNKFYGAIPAFMGDFSYLTYFDISSNNLSGSLPAGVQNLISLQYLDISGNPSMREGNGLSTEAFRPDFLRMVKPPRGDNFSCPEGHLTFNNGRIRLDPAFYEFKYCICDPHFYGSLGLCKSCMDGGTCDQVIVTVQEDLSPNIMKMAPGYWPSPDPKNVTHLVKCPVPAACNPMASCTCRLDTSRNDDSYPFNNKRSVSTLITKCNESCICHSGNTDRFCSHCEEGFYKISGLCYLCVKGDLSYYYVFIPIFAISFLVLLWSLFYFNLRPIKWFFVTAAHFLLTLIFILLEFLPTWVFKLNLVVFVVCMTSRGKCTKSLISIAVFYMQTLDFMVSSSNVWPPKIVAAQKYLSSYWNLYFPSLSCDFPSLFNPVGKFAFILLLPIGCLALVGVYFIVMLSYNKVRPQEQRMENVHFKCRQSAFFCLSFIYFPVVKQTLSILRPCQNDRDVLYMPNSPWIECTSVTYRTLTALGFVSVVVYVIGFPLLLASLVFFFHRKRNSMNQDDRDKLDTWLGPAYLPCKQKYQRYFETVMLLRRLMLAIALSMISSSSTLQTFMVWVILVGFAIIHLCLHPYGDEDNVHRFASENFFEPLVLLALSMSFILLRFSALEISFIYTTTYVWMVMIVNSCILLLLMGTIFYRLVLTGQVDSNGRNGRDGECAERDKLLSVNG</sequence>
<evidence type="ECO:0000259" key="2">
    <source>
        <dbReference type="Pfam" id="PF08263"/>
    </source>
</evidence>
<dbReference type="InterPro" id="IPR001611">
    <property type="entry name" value="Leu-rich_rpt"/>
</dbReference>
<dbReference type="PANTHER" id="PTHR48065:SF75">
    <property type="entry name" value="LEUCINE-RICH REPEAT-CONTAINING N-TERMINAL PLANT-TYPE DOMAIN-CONTAINING PROTEIN"/>
    <property type="match status" value="1"/>
</dbReference>
<feature type="transmembrane region" description="Helical" evidence="1">
    <location>
        <begin position="793"/>
        <end position="815"/>
    </location>
</feature>
<dbReference type="AlphaFoldDB" id="A0A3M6V4Z9"/>
<feature type="transmembrane region" description="Helical" evidence="1">
    <location>
        <begin position="970"/>
        <end position="989"/>
    </location>
</feature>
<reference evidence="3 4" key="1">
    <citation type="journal article" date="2018" name="Sci. Rep.">
        <title>Comparative analysis of the Pocillopora damicornis genome highlights role of immune system in coral evolution.</title>
        <authorList>
            <person name="Cunning R."/>
            <person name="Bay R.A."/>
            <person name="Gillette P."/>
            <person name="Baker A.C."/>
            <person name="Traylor-Knowles N."/>
        </authorList>
    </citation>
    <scope>NUCLEOTIDE SEQUENCE [LARGE SCALE GENOMIC DNA]</scope>
    <source>
        <strain evidence="3">RSMAS</strain>
        <tissue evidence="3">Whole animal</tissue>
    </source>
</reference>
<feature type="transmembrane region" description="Helical" evidence="1">
    <location>
        <begin position="1020"/>
        <end position="1043"/>
    </location>
</feature>
<organism evidence="3 4">
    <name type="scientific">Pocillopora damicornis</name>
    <name type="common">Cauliflower coral</name>
    <name type="synonym">Millepora damicornis</name>
    <dbReference type="NCBI Taxonomy" id="46731"/>
    <lineage>
        <taxon>Eukaryota</taxon>
        <taxon>Metazoa</taxon>
        <taxon>Cnidaria</taxon>
        <taxon>Anthozoa</taxon>
        <taxon>Hexacorallia</taxon>
        <taxon>Scleractinia</taxon>
        <taxon>Astrocoeniina</taxon>
        <taxon>Pocilloporidae</taxon>
        <taxon>Pocillopora</taxon>
    </lineage>
</organism>
<feature type="transmembrane region" description="Helical" evidence="1">
    <location>
        <begin position="75"/>
        <end position="93"/>
    </location>
</feature>
<dbReference type="InterPro" id="IPR032675">
    <property type="entry name" value="LRR_dom_sf"/>
</dbReference>
<feature type="transmembrane region" description="Helical" evidence="1">
    <location>
        <begin position="1170"/>
        <end position="1192"/>
    </location>
</feature>
<feature type="domain" description="Leucine-rich repeat-containing N-terminal plant-type" evidence="2">
    <location>
        <begin position="196"/>
        <end position="234"/>
    </location>
</feature>
<dbReference type="InterPro" id="IPR013210">
    <property type="entry name" value="LRR_N_plant-typ"/>
</dbReference>
<dbReference type="Gene3D" id="3.80.10.10">
    <property type="entry name" value="Ribonuclease Inhibitor"/>
    <property type="match status" value="3"/>
</dbReference>
<dbReference type="Pfam" id="PF00560">
    <property type="entry name" value="LRR_1"/>
    <property type="match status" value="2"/>
</dbReference>
<feature type="transmembrane region" description="Helical" evidence="1">
    <location>
        <begin position="1141"/>
        <end position="1164"/>
    </location>
</feature>
<keyword evidence="4" id="KW-1185">Reference proteome</keyword>